<dbReference type="SUPFAM" id="SSF52540">
    <property type="entry name" value="P-loop containing nucleoside triphosphate hydrolases"/>
    <property type="match status" value="1"/>
</dbReference>
<proteinExistence type="predicted"/>
<evidence type="ECO:0000256" key="2">
    <source>
        <dbReference type="ARBA" id="ARBA00022741"/>
    </source>
</evidence>
<feature type="domain" description="ABC transporter" evidence="6">
    <location>
        <begin position="2"/>
        <end position="233"/>
    </location>
</feature>
<dbReference type="InterPro" id="IPR003593">
    <property type="entry name" value="AAA+_ATPase"/>
</dbReference>
<dbReference type="PANTHER" id="PTHR42794">
    <property type="entry name" value="HEMIN IMPORT ATP-BINDING PROTEIN HMUV"/>
    <property type="match status" value="1"/>
</dbReference>
<organism evidence="7 8">
    <name type="scientific">Paracoccus albicereus</name>
    <dbReference type="NCBI Taxonomy" id="2922394"/>
    <lineage>
        <taxon>Bacteria</taxon>
        <taxon>Pseudomonadati</taxon>
        <taxon>Pseudomonadota</taxon>
        <taxon>Alphaproteobacteria</taxon>
        <taxon>Rhodobacterales</taxon>
        <taxon>Paracoccaceae</taxon>
        <taxon>Paracoccus</taxon>
    </lineage>
</organism>
<evidence type="ECO:0000313" key="7">
    <source>
        <dbReference type="EMBL" id="MCQ0971954.1"/>
    </source>
</evidence>
<dbReference type="PROSITE" id="PS50893">
    <property type="entry name" value="ABC_TRANSPORTER_2"/>
    <property type="match status" value="1"/>
</dbReference>
<dbReference type="PANTHER" id="PTHR42794:SF1">
    <property type="entry name" value="HEMIN IMPORT ATP-BINDING PROTEIN HMUV"/>
    <property type="match status" value="1"/>
</dbReference>
<dbReference type="RefSeq" id="WP_255330968.1">
    <property type="nucleotide sequence ID" value="NZ_JAKZEU010000007.1"/>
</dbReference>
<dbReference type="InterPro" id="IPR027417">
    <property type="entry name" value="P-loop_NTPase"/>
</dbReference>
<dbReference type="InterPro" id="IPR003439">
    <property type="entry name" value="ABC_transporter-like_ATP-bd"/>
</dbReference>
<dbReference type="NCBIfam" id="NF010068">
    <property type="entry name" value="PRK13548.1"/>
    <property type="match status" value="1"/>
</dbReference>
<keyword evidence="1" id="KW-0813">Transport</keyword>
<dbReference type="Pfam" id="PF00005">
    <property type="entry name" value="ABC_tran"/>
    <property type="match status" value="1"/>
</dbReference>
<name>A0ABT1MUE1_9RHOB</name>
<keyword evidence="2" id="KW-0547">Nucleotide-binding</keyword>
<sequence>MIEAQDITLRIGGKSLLDRVSLTCRPGTVTALVGPNGAGKSTLLSVIAGDLMPDKGHVRLNGKLMSDLKVHDLAQLRAVFPQGSAIRFAYPVREVVSMGRAFRDLSPDGDDRAIDAAMSQAEIMHLSWRDAQTLSGGEQARTTFARVLAQDCSIVLLDEPTAPLDLRHQERVLQASVDLARRGVTVLAVLHDLNLAAAHADRIVLMRNAGIAAEGSPSEVLTEARIEEVYRQQVCVITHPKRGCPVVLTTA</sequence>
<dbReference type="CDD" id="cd03214">
    <property type="entry name" value="ABC_Iron-Siderophores_B12_Hemin"/>
    <property type="match status" value="1"/>
</dbReference>
<keyword evidence="8" id="KW-1185">Reference proteome</keyword>
<reference evidence="7 8" key="1">
    <citation type="submission" date="2022-03" db="EMBL/GenBank/DDBJ databases">
        <authorList>
            <person name="He Y."/>
        </authorList>
    </citation>
    <scope>NUCLEOTIDE SEQUENCE [LARGE SCALE GENOMIC DNA]</scope>
    <source>
        <strain evidence="7 8">TK19116</strain>
    </source>
</reference>
<accession>A0ABT1MUE1</accession>
<protein>
    <submittedName>
        <fullName evidence="7">Heme ABC transporter ATP-binding protein</fullName>
    </submittedName>
</protein>
<dbReference type="SMART" id="SM00382">
    <property type="entry name" value="AAA"/>
    <property type="match status" value="1"/>
</dbReference>
<evidence type="ECO:0000256" key="5">
    <source>
        <dbReference type="ARBA" id="ARBA00037066"/>
    </source>
</evidence>
<evidence type="ECO:0000259" key="6">
    <source>
        <dbReference type="PROSITE" id="PS50893"/>
    </source>
</evidence>
<dbReference type="Gene3D" id="3.40.50.300">
    <property type="entry name" value="P-loop containing nucleotide triphosphate hydrolases"/>
    <property type="match status" value="1"/>
</dbReference>
<dbReference type="GO" id="GO:0005524">
    <property type="term" value="F:ATP binding"/>
    <property type="evidence" value="ECO:0007669"/>
    <property type="project" value="UniProtKB-KW"/>
</dbReference>
<evidence type="ECO:0000256" key="1">
    <source>
        <dbReference type="ARBA" id="ARBA00022448"/>
    </source>
</evidence>
<comment type="caution">
    <text evidence="7">The sequence shown here is derived from an EMBL/GenBank/DDBJ whole genome shotgun (WGS) entry which is preliminary data.</text>
</comment>
<evidence type="ECO:0000313" key="8">
    <source>
        <dbReference type="Proteomes" id="UP001203945"/>
    </source>
</evidence>
<evidence type="ECO:0000256" key="3">
    <source>
        <dbReference type="ARBA" id="ARBA00022840"/>
    </source>
</evidence>
<dbReference type="EMBL" id="JAKZEU010000007">
    <property type="protein sequence ID" value="MCQ0971954.1"/>
    <property type="molecule type" value="Genomic_DNA"/>
</dbReference>
<dbReference type="Proteomes" id="UP001203945">
    <property type="component" value="Unassembled WGS sequence"/>
</dbReference>
<keyword evidence="3 7" id="KW-0067">ATP-binding</keyword>
<comment type="function">
    <text evidence="5">Part of the ABC transporter complex HmuTUV involved in hemin import. Responsible for energy coupling to the transport system.</text>
</comment>
<gene>
    <name evidence="7" type="ORF">MLD63_16140</name>
</gene>
<evidence type="ECO:0000256" key="4">
    <source>
        <dbReference type="ARBA" id="ARBA00022967"/>
    </source>
</evidence>
<keyword evidence="4" id="KW-1278">Translocase</keyword>